<proteinExistence type="predicted"/>
<evidence type="ECO:0000313" key="1">
    <source>
        <dbReference type="EMBL" id="KKN10690.1"/>
    </source>
</evidence>
<organism evidence="1">
    <name type="scientific">marine sediment metagenome</name>
    <dbReference type="NCBI Taxonomy" id="412755"/>
    <lineage>
        <taxon>unclassified sequences</taxon>
        <taxon>metagenomes</taxon>
        <taxon>ecological metagenomes</taxon>
    </lineage>
</organism>
<sequence length="309" mass="32534">MAYGQLTWANQKSRVIPWGPAGLNLISESIGMAALGQPEVKANEYKKQQWSSGSSGDTVGTDLTFSATAGSIDVSKTLHMGLKGELLKVDKKAVDAGAPITEQLAEQLNFANEGFNNQFMTDLVGTNEGINGKVQGMGYVLTQDAATQAGQTFEGSGSAYAGTAILKVLNKLSTKVQGTRKVFYVSTNTAPAIYDAIVAAGYGPTITLLDKNFNGSEVLSFNGIPIIPTDKITDGSSYGNTISDIFCLGIGGRQGAHLWVPTAEMVDVDGPITAEGKAYYAFNGYLHAQVHYGSPRCVAKANDVITVDA</sequence>
<dbReference type="EMBL" id="LAZR01004218">
    <property type="protein sequence ID" value="KKN10690.1"/>
    <property type="molecule type" value="Genomic_DNA"/>
</dbReference>
<accession>A0A0F9MTR6</accession>
<gene>
    <name evidence="1" type="ORF">LCGC14_1034120</name>
</gene>
<evidence type="ECO:0008006" key="2">
    <source>
        <dbReference type="Google" id="ProtNLM"/>
    </source>
</evidence>
<name>A0A0F9MTR6_9ZZZZ</name>
<comment type="caution">
    <text evidence="1">The sequence shown here is derived from an EMBL/GenBank/DDBJ whole genome shotgun (WGS) entry which is preliminary data.</text>
</comment>
<dbReference type="AlphaFoldDB" id="A0A0F9MTR6"/>
<reference evidence="1" key="1">
    <citation type="journal article" date="2015" name="Nature">
        <title>Complex archaea that bridge the gap between prokaryotes and eukaryotes.</title>
        <authorList>
            <person name="Spang A."/>
            <person name="Saw J.H."/>
            <person name="Jorgensen S.L."/>
            <person name="Zaremba-Niedzwiedzka K."/>
            <person name="Martijn J."/>
            <person name="Lind A.E."/>
            <person name="van Eijk R."/>
            <person name="Schleper C."/>
            <person name="Guy L."/>
            <person name="Ettema T.J."/>
        </authorList>
    </citation>
    <scope>NUCLEOTIDE SEQUENCE</scope>
</reference>
<protein>
    <recommendedName>
        <fullName evidence="2">Phage major capsid protein</fullName>
    </recommendedName>
</protein>